<dbReference type="Gene3D" id="3.40.50.1820">
    <property type="entry name" value="alpha/beta hydrolase"/>
    <property type="match status" value="1"/>
</dbReference>
<dbReference type="SUPFAM" id="SSF53474">
    <property type="entry name" value="alpha/beta-Hydrolases"/>
    <property type="match status" value="1"/>
</dbReference>
<evidence type="ECO:0000256" key="1">
    <source>
        <dbReference type="ARBA" id="ARBA00001957"/>
    </source>
</evidence>
<protein>
    <submittedName>
        <fullName evidence="4">Amino acid adenylation domain-containing protein</fullName>
    </submittedName>
</protein>
<organism evidence="4 5">
    <name type="scientific">Rhodococcus chondri</name>
    <dbReference type="NCBI Taxonomy" id="3065941"/>
    <lineage>
        <taxon>Bacteria</taxon>
        <taxon>Bacillati</taxon>
        <taxon>Actinomycetota</taxon>
        <taxon>Actinomycetes</taxon>
        <taxon>Mycobacteriales</taxon>
        <taxon>Nocardiaceae</taxon>
        <taxon>Rhodococcus</taxon>
    </lineage>
</organism>
<dbReference type="Pfam" id="PF13193">
    <property type="entry name" value="AMP-binding_C"/>
    <property type="match status" value="1"/>
</dbReference>
<sequence length="1410" mass="149556">MINPCPHARSTGPDSTSNKTKTPAHGVANQQLRRPDPILNAAEHAAVSRAATSAAGVEQTLLDALDEYLGVHGADYGADGRDLADRSRRLAGNLVERGLGAEDRVAVILPMSGERAAALWAVVRSGAAPVPIAPDLPEQSRALLCADAGVVAAIAADPNLVPVGVTWIDVAAARGAGPVPDPENLRPTRLDHVACVSHVSTPFGSPASLGITQLGMSNLIRNRQRSGRADREGGGRRIPSDPALFDDLFGFLDPSEAEAWSSAPDGPVSAILLDTRLRLVPLDSVGELYLAAPAPGWTRGFEGRPGWTAVTFVANPLGAPGSRMYRQGVSAYWDDEHRPRPVERPDPAVEALTERRRALDGIETPAPLQIERNPAAGASRTVGTATTHLPEAGHRALLVLAQQERASMFVLVHASLAALVSRLCPDNDVIVGTSVGSGADRNVVPLRTVVDARQQFRELVRAAKDFDFQAVRASDVPFDALADLLGGRRPQVGLASGSDEDRADAADFDLLVAFRERSTGAEPSGIDIEIRFVRELFDESVAVSMARQLRGILESVAAAPATEVRDIPLESGGLLEGEVPDAPTTLAEMLSATAARHPELPAVADTRATLTYRELDEQSNRLAHELVAAGVARGHVVALMLRRSVELVVAVWAVAKTGAAYLPLDPNQPPHRIDEEMRGAAVVVGICEKPPAADVGAGVHWLPMDSLTGSAAPVRVPVSVDEAAYVIYTSGSTGVPKGVVVTHRGLGPLASWAVDTYRVTPNSRVLQGYNPAFDAAQLEMLLAFASGACLVVAPHDVFAGDELQQFLIDQRVTHFLSTPAVLASLDPERSDGLQVVAVGGEALPPELAALWSSHSEVPDRLMINAYGPTESTVVATATVVGEHVTIGSPFPGVTALVLDDRLRHVPPGGSGELYLASGGLARGYLGAPALTAERFVANPVAAGRMYRTGDLVHRRPDGRLDFIARIDQQVKLRGLRIELGEIDAAVREVSDVDSVVTTVRRSDTGTEVLVSYLVSRTALDTDVVRRQLGEILPAYMVPTFLVVLDTLPLTPSGKLDRRSLPIPESVSPREYRPPVTHVERVVAGVFAELLGQERIGLDDDFFVSGGHSLLAIRAVAQIQSALGRTVPVQWLLTETTTAALAHRLEHDLATVGDPFSTLLPLHAGGSGAPLFCIHPIAGLAWPYSGLSKYVDTPLYGVQSPGVVDDRFCPGSLDELAHRYITEIRRVYPSGPYRLLGWSLGGVIAHAMAVQLQAAGETVEILAMLDSFAGPVAAQADIRQVSMGELLGGLGLDSAASAAHDTWDPASIVAELATTTGLPRERVAGAVERLTVDAERNVRLMEEYRPNRFHGDIVYFTATSGHSSAGAGAVGWNGAVTGSVIDHPVPVVHWDMTAPEAFEVIGPVLRERLAR</sequence>
<accession>A0ABU7JYF5</accession>
<dbReference type="SUPFAM" id="SSF47336">
    <property type="entry name" value="ACP-like"/>
    <property type="match status" value="1"/>
</dbReference>
<dbReference type="InterPro" id="IPR042099">
    <property type="entry name" value="ANL_N_sf"/>
</dbReference>
<dbReference type="Pfam" id="PF00501">
    <property type="entry name" value="AMP-binding"/>
    <property type="match status" value="2"/>
</dbReference>
<keyword evidence="5" id="KW-1185">Reference proteome</keyword>
<dbReference type="Gene3D" id="3.40.50.12780">
    <property type="entry name" value="N-terminal domain of ligase-like"/>
    <property type="match status" value="2"/>
</dbReference>
<dbReference type="InterPro" id="IPR045851">
    <property type="entry name" value="AMP-bd_C_sf"/>
</dbReference>
<dbReference type="RefSeq" id="WP_330154191.1">
    <property type="nucleotide sequence ID" value="NZ_JAUZMZ010000191.1"/>
</dbReference>
<dbReference type="InterPro" id="IPR036736">
    <property type="entry name" value="ACP-like_sf"/>
</dbReference>
<dbReference type="Proteomes" id="UP001331936">
    <property type="component" value="Unassembled WGS sequence"/>
</dbReference>
<dbReference type="InterPro" id="IPR010071">
    <property type="entry name" value="AA_adenyl_dom"/>
</dbReference>
<comment type="cofactor">
    <cofactor evidence="1">
        <name>pantetheine 4'-phosphate</name>
        <dbReference type="ChEBI" id="CHEBI:47942"/>
    </cofactor>
</comment>
<dbReference type="InterPro" id="IPR000873">
    <property type="entry name" value="AMP-dep_synth/lig_dom"/>
</dbReference>
<dbReference type="Gene3D" id="3.30.300.30">
    <property type="match status" value="1"/>
</dbReference>
<dbReference type="Pfam" id="PF00975">
    <property type="entry name" value="Thioesterase"/>
    <property type="match status" value="1"/>
</dbReference>
<evidence type="ECO:0000256" key="2">
    <source>
        <dbReference type="SAM" id="MobiDB-lite"/>
    </source>
</evidence>
<feature type="compositionally biased region" description="Polar residues" evidence="2">
    <location>
        <begin position="12"/>
        <end position="21"/>
    </location>
</feature>
<dbReference type="Gene3D" id="2.30.38.10">
    <property type="entry name" value="Luciferase, Domain 3"/>
    <property type="match status" value="1"/>
</dbReference>
<evidence type="ECO:0000313" key="4">
    <source>
        <dbReference type="EMBL" id="MEE2034837.1"/>
    </source>
</evidence>
<dbReference type="Gene3D" id="3.30.559.30">
    <property type="entry name" value="Nonribosomal peptide synthetase, condensation domain"/>
    <property type="match status" value="1"/>
</dbReference>
<dbReference type="Pfam" id="PF00550">
    <property type="entry name" value="PP-binding"/>
    <property type="match status" value="1"/>
</dbReference>
<dbReference type="InterPro" id="IPR009081">
    <property type="entry name" value="PP-bd_ACP"/>
</dbReference>
<gene>
    <name evidence="4" type="ORF">Q8814_22440</name>
</gene>
<dbReference type="EMBL" id="JAUZMZ010000191">
    <property type="protein sequence ID" value="MEE2034837.1"/>
    <property type="molecule type" value="Genomic_DNA"/>
</dbReference>
<feature type="region of interest" description="Disordered" evidence="2">
    <location>
        <begin position="1"/>
        <end position="34"/>
    </location>
</feature>
<dbReference type="NCBIfam" id="TIGR01733">
    <property type="entry name" value="AA-adenyl-dom"/>
    <property type="match status" value="1"/>
</dbReference>
<dbReference type="InterPro" id="IPR001031">
    <property type="entry name" value="Thioesterase"/>
</dbReference>
<proteinExistence type="predicted"/>
<reference evidence="4 5" key="1">
    <citation type="submission" date="2023-08" db="EMBL/GenBank/DDBJ databases">
        <authorList>
            <person name="Girao M."/>
            <person name="Carvalho M.F."/>
        </authorList>
    </citation>
    <scope>NUCLEOTIDE SEQUENCE [LARGE SCALE GENOMIC DNA]</scope>
    <source>
        <strain evidence="4 5">CC-R104</strain>
    </source>
</reference>
<dbReference type="PROSITE" id="PS00455">
    <property type="entry name" value="AMP_BINDING"/>
    <property type="match status" value="1"/>
</dbReference>
<dbReference type="SUPFAM" id="SSF56801">
    <property type="entry name" value="Acetyl-CoA synthetase-like"/>
    <property type="match status" value="2"/>
</dbReference>
<dbReference type="PROSITE" id="PS50075">
    <property type="entry name" value="CARRIER"/>
    <property type="match status" value="1"/>
</dbReference>
<dbReference type="PANTHER" id="PTHR45527">
    <property type="entry name" value="NONRIBOSOMAL PEPTIDE SYNTHETASE"/>
    <property type="match status" value="1"/>
</dbReference>
<evidence type="ECO:0000259" key="3">
    <source>
        <dbReference type="PROSITE" id="PS50075"/>
    </source>
</evidence>
<comment type="caution">
    <text evidence="4">The sequence shown here is derived from an EMBL/GenBank/DDBJ whole genome shotgun (WGS) entry which is preliminary data.</text>
</comment>
<dbReference type="CDD" id="cd05930">
    <property type="entry name" value="A_NRPS"/>
    <property type="match status" value="1"/>
</dbReference>
<dbReference type="InterPro" id="IPR025110">
    <property type="entry name" value="AMP-bd_C"/>
</dbReference>
<dbReference type="PANTHER" id="PTHR45527:SF1">
    <property type="entry name" value="FATTY ACID SYNTHASE"/>
    <property type="match status" value="1"/>
</dbReference>
<feature type="domain" description="Carrier" evidence="3">
    <location>
        <begin position="1073"/>
        <end position="1148"/>
    </location>
</feature>
<dbReference type="InterPro" id="IPR020845">
    <property type="entry name" value="AMP-binding_CS"/>
</dbReference>
<evidence type="ECO:0000313" key="5">
    <source>
        <dbReference type="Proteomes" id="UP001331936"/>
    </source>
</evidence>
<dbReference type="SUPFAM" id="SSF52777">
    <property type="entry name" value="CoA-dependent acyltransferases"/>
    <property type="match status" value="1"/>
</dbReference>
<dbReference type="InterPro" id="IPR029058">
    <property type="entry name" value="AB_hydrolase_fold"/>
</dbReference>
<name>A0ABU7JYF5_9NOCA</name>